<keyword evidence="3" id="KW-0808">Transferase</keyword>
<dbReference type="Gene3D" id="3.30.200.20">
    <property type="entry name" value="Phosphorylase Kinase, domain 1"/>
    <property type="match status" value="1"/>
</dbReference>
<keyword evidence="4 9" id="KW-0547">Nucleotide-binding</keyword>
<dbReference type="Pfam" id="PF00069">
    <property type="entry name" value="Pkinase"/>
    <property type="match status" value="1"/>
</dbReference>
<comment type="similarity">
    <text evidence="10">Belongs to the protein kinase superfamily.</text>
</comment>
<evidence type="ECO:0000256" key="10">
    <source>
        <dbReference type="RuleBase" id="RU000304"/>
    </source>
</evidence>
<dbReference type="STRING" id="126957.T1II46"/>
<sequence>MSQEQQENPKFYCKGGYHPVEIGETYNNRYIIVRKLGWGVYSTVWLCRDLQELRFVALKIVKSASLLTDTALVEIELLNSVSRLDPDGLHKGEIVQLLNTFNVSGPNGMHVCMVFEILGDNLLKLIEKSGKKGLPLADVKSIIKHVLKALDYLHNTCNIIHTDIKPENVCVSEDVGSELTATLVDLGNACWANSPFSKNIQTRPYRCPEVILKLGYKSNADIWSVACMAFELATGDVLFKPHTGKYYTRDEHHMALVIELLGAVSKEHLPTLNEEHIFS</sequence>
<dbReference type="InterPro" id="IPR051334">
    <property type="entry name" value="SRPK"/>
</dbReference>
<evidence type="ECO:0000259" key="11">
    <source>
        <dbReference type="PROSITE" id="PS50011"/>
    </source>
</evidence>
<dbReference type="InterPro" id="IPR000719">
    <property type="entry name" value="Prot_kinase_dom"/>
</dbReference>
<dbReference type="eggNOG" id="KOG1290">
    <property type="taxonomic scope" value="Eukaryota"/>
</dbReference>
<evidence type="ECO:0000256" key="5">
    <source>
        <dbReference type="ARBA" id="ARBA00022777"/>
    </source>
</evidence>
<reference evidence="13" key="1">
    <citation type="submission" date="2011-05" db="EMBL/GenBank/DDBJ databases">
        <authorList>
            <person name="Richards S.R."/>
            <person name="Qu J."/>
            <person name="Jiang H."/>
            <person name="Jhangiani S.N."/>
            <person name="Agravi P."/>
            <person name="Goodspeed R."/>
            <person name="Gross S."/>
            <person name="Mandapat C."/>
            <person name="Jackson L."/>
            <person name="Mathew T."/>
            <person name="Pu L."/>
            <person name="Thornton R."/>
            <person name="Saada N."/>
            <person name="Wilczek-Boney K.B."/>
            <person name="Lee S."/>
            <person name="Kovar C."/>
            <person name="Wu Y."/>
            <person name="Scherer S.E."/>
            <person name="Worley K.C."/>
            <person name="Muzny D.M."/>
            <person name="Gibbs R."/>
        </authorList>
    </citation>
    <scope>NUCLEOTIDE SEQUENCE</scope>
    <source>
        <strain evidence="13">Brora</strain>
    </source>
</reference>
<evidence type="ECO:0000313" key="12">
    <source>
        <dbReference type="EnsemblMetazoa" id="SMAR000535-PA"/>
    </source>
</evidence>
<dbReference type="PhylomeDB" id="T1II46"/>
<feature type="binding site" evidence="9">
    <location>
        <position position="59"/>
    </location>
    <ligand>
        <name>ATP</name>
        <dbReference type="ChEBI" id="CHEBI:30616"/>
    </ligand>
</feature>
<evidence type="ECO:0000256" key="1">
    <source>
        <dbReference type="ARBA" id="ARBA00012513"/>
    </source>
</evidence>
<comment type="catalytic activity">
    <reaction evidence="7">
        <text>L-threonyl-[protein] + ATP = O-phospho-L-threonyl-[protein] + ADP + H(+)</text>
        <dbReference type="Rhea" id="RHEA:46608"/>
        <dbReference type="Rhea" id="RHEA-COMP:11060"/>
        <dbReference type="Rhea" id="RHEA-COMP:11605"/>
        <dbReference type="ChEBI" id="CHEBI:15378"/>
        <dbReference type="ChEBI" id="CHEBI:30013"/>
        <dbReference type="ChEBI" id="CHEBI:30616"/>
        <dbReference type="ChEBI" id="CHEBI:61977"/>
        <dbReference type="ChEBI" id="CHEBI:456216"/>
        <dbReference type="EC" id="2.7.11.1"/>
    </reaction>
</comment>
<dbReference type="GO" id="GO:0005737">
    <property type="term" value="C:cytoplasm"/>
    <property type="evidence" value="ECO:0007669"/>
    <property type="project" value="TreeGrafter"/>
</dbReference>
<dbReference type="InterPro" id="IPR011009">
    <property type="entry name" value="Kinase-like_dom_sf"/>
</dbReference>
<proteinExistence type="inferred from homology"/>
<dbReference type="AlphaFoldDB" id="T1II46"/>
<dbReference type="GO" id="GO:0005634">
    <property type="term" value="C:nucleus"/>
    <property type="evidence" value="ECO:0007669"/>
    <property type="project" value="TreeGrafter"/>
</dbReference>
<dbReference type="InterPro" id="IPR017441">
    <property type="entry name" value="Protein_kinase_ATP_BS"/>
</dbReference>
<keyword evidence="13" id="KW-1185">Reference proteome</keyword>
<dbReference type="OMA" id="NACWANS"/>
<dbReference type="PANTHER" id="PTHR47634:SF9">
    <property type="entry name" value="PROTEIN KINASE DOMAIN-CONTAINING PROTEIN-RELATED"/>
    <property type="match status" value="1"/>
</dbReference>
<evidence type="ECO:0000256" key="9">
    <source>
        <dbReference type="PROSITE-ProRule" id="PRU10141"/>
    </source>
</evidence>
<dbReference type="FunFam" id="3.30.200.20:FF:000770">
    <property type="entry name" value="SRSF protein kinase 2"/>
    <property type="match status" value="1"/>
</dbReference>
<dbReference type="Proteomes" id="UP000014500">
    <property type="component" value="Unassembled WGS sequence"/>
</dbReference>
<dbReference type="GO" id="GO:0005524">
    <property type="term" value="F:ATP binding"/>
    <property type="evidence" value="ECO:0007669"/>
    <property type="project" value="UniProtKB-UniRule"/>
</dbReference>
<keyword evidence="2 10" id="KW-0723">Serine/threonine-protein kinase</keyword>
<dbReference type="GO" id="GO:0000245">
    <property type="term" value="P:spliceosomal complex assembly"/>
    <property type="evidence" value="ECO:0007669"/>
    <property type="project" value="TreeGrafter"/>
</dbReference>
<evidence type="ECO:0000256" key="2">
    <source>
        <dbReference type="ARBA" id="ARBA00022527"/>
    </source>
</evidence>
<dbReference type="PROSITE" id="PS50011">
    <property type="entry name" value="PROTEIN_KINASE_DOM"/>
    <property type="match status" value="1"/>
</dbReference>
<reference evidence="12" key="2">
    <citation type="submission" date="2015-02" db="UniProtKB">
        <authorList>
            <consortium name="EnsemblMetazoa"/>
        </authorList>
    </citation>
    <scope>IDENTIFICATION</scope>
</reference>
<feature type="domain" description="Protein kinase" evidence="11">
    <location>
        <begin position="30"/>
        <end position="279"/>
    </location>
</feature>
<dbReference type="PANTHER" id="PTHR47634">
    <property type="entry name" value="PROTEIN KINASE DOMAIN-CONTAINING PROTEIN-RELATED"/>
    <property type="match status" value="1"/>
</dbReference>
<dbReference type="SMART" id="SM00220">
    <property type="entry name" value="S_TKc"/>
    <property type="match status" value="1"/>
</dbReference>
<comment type="catalytic activity">
    <reaction evidence="8">
        <text>L-seryl-[protein] + ATP = O-phospho-L-seryl-[protein] + ADP + H(+)</text>
        <dbReference type="Rhea" id="RHEA:17989"/>
        <dbReference type="Rhea" id="RHEA-COMP:9863"/>
        <dbReference type="Rhea" id="RHEA-COMP:11604"/>
        <dbReference type="ChEBI" id="CHEBI:15378"/>
        <dbReference type="ChEBI" id="CHEBI:29999"/>
        <dbReference type="ChEBI" id="CHEBI:30616"/>
        <dbReference type="ChEBI" id="CHEBI:83421"/>
        <dbReference type="ChEBI" id="CHEBI:456216"/>
        <dbReference type="EC" id="2.7.11.1"/>
    </reaction>
</comment>
<dbReference type="EMBL" id="JH430106">
    <property type="status" value="NOT_ANNOTATED_CDS"/>
    <property type="molecule type" value="Genomic_DNA"/>
</dbReference>
<evidence type="ECO:0000313" key="13">
    <source>
        <dbReference type="Proteomes" id="UP000014500"/>
    </source>
</evidence>
<keyword evidence="6 9" id="KW-0067">ATP-binding</keyword>
<dbReference type="GO" id="GO:0004674">
    <property type="term" value="F:protein serine/threonine kinase activity"/>
    <property type="evidence" value="ECO:0007669"/>
    <property type="project" value="UniProtKB-KW"/>
</dbReference>
<dbReference type="HOGENOM" id="CLU_000288_81_13_1"/>
<dbReference type="SUPFAM" id="SSF56112">
    <property type="entry name" value="Protein kinase-like (PK-like)"/>
    <property type="match status" value="1"/>
</dbReference>
<dbReference type="PROSITE" id="PS00108">
    <property type="entry name" value="PROTEIN_KINASE_ST"/>
    <property type="match status" value="1"/>
</dbReference>
<evidence type="ECO:0000256" key="8">
    <source>
        <dbReference type="ARBA" id="ARBA00048679"/>
    </source>
</evidence>
<evidence type="ECO:0000256" key="7">
    <source>
        <dbReference type="ARBA" id="ARBA00047899"/>
    </source>
</evidence>
<organism evidence="12 13">
    <name type="scientific">Strigamia maritima</name>
    <name type="common">European centipede</name>
    <name type="synonym">Geophilus maritimus</name>
    <dbReference type="NCBI Taxonomy" id="126957"/>
    <lineage>
        <taxon>Eukaryota</taxon>
        <taxon>Metazoa</taxon>
        <taxon>Ecdysozoa</taxon>
        <taxon>Arthropoda</taxon>
        <taxon>Myriapoda</taxon>
        <taxon>Chilopoda</taxon>
        <taxon>Pleurostigmophora</taxon>
        <taxon>Geophilomorpha</taxon>
        <taxon>Linotaeniidae</taxon>
        <taxon>Strigamia</taxon>
    </lineage>
</organism>
<dbReference type="EnsemblMetazoa" id="SMAR000535-RA">
    <property type="protein sequence ID" value="SMAR000535-PA"/>
    <property type="gene ID" value="SMAR000535"/>
</dbReference>
<dbReference type="GO" id="GO:0050684">
    <property type="term" value="P:regulation of mRNA processing"/>
    <property type="evidence" value="ECO:0007669"/>
    <property type="project" value="TreeGrafter"/>
</dbReference>
<evidence type="ECO:0000256" key="3">
    <source>
        <dbReference type="ARBA" id="ARBA00022679"/>
    </source>
</evidence>
<evidence type="ECO:0000256" key="4">
    <source>
        <dbReference type="ARBA" id="ARBA00022741"/>
    </source>
</evidence>
<dbReference type="InterPro" id="IPR008271">
    <property type="entry name" value="Ser/Thr_kinase_AS"/>
</dbReference>
<evidence type="ECO:0000256" key="6">
    <source>
        <dbReference type="ARBA" id="ARBA00022840"/>
    </source>
</evidence>
<dbReference type="PROSITE" id="PS00107">
    <property type="entry name" value="PROTEIN_KINASE_ATP"/>
    <property type="match status" value="1"/>
</dbReference>
<protein>
    <recommendedName>
        <fullName evidence="1">non-specific serine/threonine protein kinase</fullName>
        <ecNumber evidence="1">2.7.11.1</ecNumber>
    </recommendedName>
</protein>
<accession>T1II46</accession>
<dbReference type="EC" id="2.7.11.1" evidence="1"/>
<dbReference type="Gene3D" id="1.10.510.10">
    <property type="entry name" value="Transferase(Phosphotransferase) domain 1"/>
    <property type="match status" value="1"/>
</dbReference>
<keyword evidence="5" id="KW-0418">Kinase</keyword>
<name>T1II46_STRMM</name>